<dbReference type="SUPFAM" id="SSF52058">
    <property type="entry name" value="L domain-like"/>
    <property type="match status" value="1"/>
</dbReference>
<dbReference type="AlphaFoldDB" id="W5M2H9"/>
<dbReference type="Pfam" id="PF12799">
    <property type="entry name" value="LRR_4"/>
    <property type="match status" value="1"/>
</dbReference>
<dbReference type="Bgee" id="ENSLOCG00000002223">
    <property type="expression patterns" value="Expressed in testis and 13 other cell types or tissues"/>
</dbReference>
<evidence type="ECO:0000256" key="6">
    <source>
        <dbReference type="SAM" id="MobiDB-lite"/>
    </source>
</evidence>
<dbReference type="Ensembl" id="ENSLOCT00000002593.1">
    <property type="protein sequence ID" value="ENSLOCP00000002587.1"/>
    <property type="gene ID" value="ENSLOCG00000002223.1"/>
</dbReference>
<dbReference type="eggNOG" id="KOG0619">
    <property type="taxonomic scope" value="Eukaryota"/>
</dbReference>
<feature type="coiled-coil region" evidence="5">
    <location>
        <begin position="646"/>
        <end position="696"/>
    </location>
</feature>
<feature type="region of interest" description="Disordered" evidence="6">
    <location>
        <begin position="442"/>
        <end position="481"/>
    </location>
</feature>
<comment type="subcellular location">
    <subcellularLocation>
        <location evidence="1">Cytoplasm</location>
    </subcellularLocation>
</comment>
<evidence type="ECO:0000256" key="3">
    <source>
        <dbReference type="ARBA" id="ARBA00022614"/>
    </source>
</evidence>
<sequence length="703" mass="79166">MSMVGLYKLDDGENLPTNCFPVRSFYRQSEEVILSGAGHWLVAHRAAEQQKYGHVQHSKFENHFRAEGGSLDQSVVSHRRKLHGSLKSSPSDRVLDGFLLMTTHHVEKPSDLCSVDISDRKLALAREEDFEAFDNVAYINASNNLLTLGPFRKFPILRELELSVNSLRNLTICPGEFPHLETLDLSYNSLSSEDVLALGLLPRLRVLHLTGNALPALPEDMACPYPAPAPPILCLLNYTTRFCNLEVLILDDNKLSSPGVFTSLANLKSRLKHLNLDRNGITEVPYLQQHKQSSDAKKLPGLTGLQADRALPVAPHTEVLRESPVEFDLPLPELRFLSLAGNKITEEEVLLAVALFPSLSELVIHSNPLTTQRSGDPPLLTSFLQNRLGIKVQRKETVGLVKPHFVVPVNPKRKVKTKIPKVPRQPLFLESAPGSFLSSPAALKKNQEAADSQRSLGPAEYKPLPPIRPSFPSDKKEPGEGEAAMCYREEDNSEVDDKDEGSEWLLPFSLVGSPLYKSRWHVGVEEKEATDGTEQSLKEESVPDRYRGYEVLLDAKPDPDMTEPMGIQQNVRALEYALKHLLVYRDSKARLDCVQKPYIPKERKLRKLPPPKPRKSKGERVEEFLIKIKNRKTITDIPLANVLQDKDTYKKEYEEALILLREMKRQYQMVRAKAVEQAAQIERAQLEAVRDAKQEKPPEIQPL</sequence>
<dbReference type="EMBL" id="AHAT01003316">
    <property type="status" value="NOT_ANNOTATED_CDS"/>
    <property type="molecule type" value="Genomic_DNA"/>
</dbReference>
<keyword evidence="5" id="KW-0175">Coiled coil</keyword>
<dbReference type="InterPro" id="IPR001611">
    <property type="entry name" value="Leu-rich_rpt"/>
</dbReference>
<dbReference type="OMA" id="FCQEPTS"/>
<name>W5M2H9_LEPOC</name>
<keyword evidence="2" id="KW-0963">Cytoplasm</keyword>
<dbReference type="GeneTree" id="ENSGT00390000016048"/>
<dbReference type="STRING" id="7918.ENSLOCP00000002587"/>
<dbReference type="InterPro" id="IPR025875">
    <property type="entry name" value="Leu-rich_rpt_4"/>
</dbReference>
<accession>W5M2H9</accession>
<reference evidence="7" key="3">
    <citation type="submission" date="2025-09" db="UniProtKB">
        <authorList>
            <consortium name="Ensembl"/>
        </authorList>
    </citation>
    <scope>IDENTIFICATION</scope>
</reference>
<dbReference type="PROSITE" id="PS51450">
    <property type="entry name" value="LRR"/>
    <property type="match status" value="3"/>
</dbReference>
<dbReference type="InterPro" id="IPR003591">
    <property type="entry name" value="Leu-rich_rpt_typical-subtyp"/>
</dbReference>
<evidence type="ECO:0000256" key="5">
    <source>
        <dbReference type="SAM" id="Coils"/>
    </source>
</evidence>
<dbReference type="InParanoid" id="W5M2H9"/>
<reference evidence="7" key="2">
    <citation type="submission" date="2025-08" db="UniProtKB">
        <authorList>
            <consortium name="Ensembl"/>
        </authorList>
    </citation>
    <scope>IDENTIFICATION</scope>
</reference>
<reference evidence="8" key="1">
    <citation type="submission" date="2011-12" db="EMBL/GenBank/DDBJ databases">
        <title>The Draft Genome of Lepisosteus oculatus.</title>
        <authorList>
            <consortium name="The Broad Institute Genome Assembly &amp; Analysis Group"/>
            <consortium name="Computational R&amp;D Group"/>
            <consortium name="and Sequencing Platform"/>
            <person name="Di Palma F."/>
            <person name="Alfoldi J."/>
            <person name="Johnson J."/>
            <person name="Berlin A."/>
            <person name="Gnerre S."/>
            <person name="Jaffe D."/>
            <person name="MacCallum I."/>
            <person name="Young S."/>
            <person name="Walker B.J."/>
            <person name="Lander E.S."/>
            <person name="Lindblad-Toh K."/>
        </authorList>
    </citation>
    <scope>NUCLEOTIDE SEQUENCE [LARGE SCALE GENOMIC DNA]</scope>
</reference>
<evidence type="ECO:0000313" key="7">
    <source>
        <dbReference type="Ensembl" id="ENSLOCP00000002587.1"/>
    </source>
</evidence>
<keyword evidence="3" id="KW-0433">Leucine-rich repeat</keyword>
<dbReference type="PANTHER" id="PTHR22710">
    <property type="entry name" value="X-RAY RADIATION RESISTANCE ASSOCIATED PROTEIN 1 XRRA1"/>
    <property type="match status" value="1"/>
</dbReference>
<dbReference type="GO" id="GO:0005737">
    <property type="term" value="C:cytoplasm"/>
    <property type="evidence" value="ECO:0007669"/>
    <property type="project" value="UniProtKB-SubCell"/>
</dbReference>
<evidence type="ECO:0000256" key="1">
    <source>
        <dbReference type="ARBA" id="ARBA00004496"/>
    </source>
</evidence>
<organism evidence="7 8">
    <name type="scientific">Lepisosteus oculatus</name>
    <name type="common">Spotted gar</name>
    <dbReference type="NCBI Taxonomy" id="7918"/>
    <lineage>
        <taxon>Eukaryota</taxon>
        <taxon>Metazoa</taxon>
        <taxon>Chordata</taxon>
        <taxon>Craniata</taxon>
        <taxon>Vertebrata</taxon>
        <taxon>Euteleostomi</taxon>
        <taxon>Actinopterygii</taxon>
        <taxon>Neopterygii</taxon>
        <taxon>Holostei</taxon>
        <taxon>Semionotiformes</taxon>
        <taxon>Lepisosteidae</taxon>
        <taxon>Lepisosteus</taxon>
    </lineage>
</organism>
<evidence type="ECO:0000256" key="2">
    <source>
        <dbReference type="ARBA" id="ARBA00022490"/>
    </source>
</evidence>
<dbReference type="Gene3D" id="3.80.10.10">
    <property type="entry name" value="Ribonuclease Inhibitor"/>
    <property type="match status" value="2"/>
</dbReference>
<dbReference type="Proteomes" id="UP000018468">
    <property type="component" value="Linkage group LG3"/>
</dbReference>
<keyword evidence="4" id="KW-0677">Repeat</keyword>
<keyword evidence="8" id="KW-1185">Reference proteome</keyword>
<dbReference type="PANTHER" id="PTHR22710:SF2">
    <property type="entry name" value="X-RAY RADIATION RESISTANCE-ASSOCIATED PROTEIN 1"/>
    <property type="match status" value="1"/>
</dbReference>
<dbReference type="InterPro" id="IPR032675">
    <property type="entry name" value="LRR_dom_sf"/>
</dbReference>
<dbReference type="GO" id="GO:0005634">
    <property type="term" value="C:nucleus"/>
    <property type="evidence" value="ECO:0000318"/>
    <property type="project" value="GO_Central"/>
</dbReference>
<evidence type="ECO:0000256" key="4">
    <source>
        <dbReference type="ARBA" id="ARBA00022737"/>
    </source>
</evidence>
<dbReference type="SMART" id="SM00369">
    <property type="entry name" value="LRR_TYP"/>
    <property type="match status" value="5"/>
</dbReference>
<protein>
    <submittedName>
        <fullName evidence="7">X-ray radiation resistance associated 1</fullName>
    </submittedName>
</protein>
<proteinExistence type="predicted"/>
<evidence type="ECO:0000313" key="8">
    <source>
        <dbReference type="Proteomes" id="UP000018468"/>
    </source>
</evidence>